<evidence type="ECO:0000313" key="5">
    <source>
        <dbReference type="EMBL" id="KAH1097664.1"/>
    </source>
</evidence>
<feature type="domain" description="Glycolipid transfer protein" evidence="4">
    <location>
        <begin position="48"/>
        <end position="197"/>
    </location>
</feature>
<dbReference type="InterPro" id="IPR014830">
    <property type="entry name" value="Glycolipid_transfer_prot_dom"/>
</dbReference>
<dbReference type="GO" id="GO:0016020">
    <property type="term" value="C:membrane"/>
    <property type="evidence" value="ECO:0007669"/>
    <property type="project" value="TreeGrafter"/>
</dbReference>
<dbReference type="Proteomes" id="UP000828251">
    <property type="component" value="Unassembled WGS sequence"/>
</dbReference>
<evidence type="ECO:0000259" key="4">
    <source>
        <dbReference type="Pfam" id="PF08718"/>
    </source>
</evidence>
<dbReference type="PANTHER" id="PTHR10219">
    <property type="entry name" value="GLYCOLIPID TRANSFER PROTEIN-RELATED"/>
    <property type="match status" value="1"/>
</dbReference>
<comment type="similarity">
    <text evidence="1">Belongs to the GLTP family.</text>
</comment>
<protein>
    <recommendedName>
        <fullName evidence="4">Glycolipid transfer protein domain-containing protein</fullName>
    </recommendedName>
</protein>
<keyword evidence="6" id="KW-1185">Reference proteome</keyword>
<comment type="caution">
    <text evidence="5">The sequence shown here is derived from an EMBL/GenBank/DDBJ whole genome shotgun (WGS) entry which is preliminary data.</text>
</comment>
<reference evidence="5 6" key="1">
    <citation type="journal article" date="2021" name="Plant Biotechnol. J.">
        <title>Multi-omics assisted identification of the key and species-specific regulatory components of drought-tolerant mechanisms in Gossypium stocksii.</title>
        <authorList>
            <person name="Yu D."/>
            <person name="Ke L."/>
            <person name="Zhang D."/>
            <person name="Wu Y."/>
            <person name="Sun Y."/>
            <person name="Mei J."/>
            <person name="Sun J."/>
            <person name="Sun Y."/>
        </authorList>
    </citation>
    <scope>NUCLEOTIDE SEQUENCE [LARGE SCALE GENOMIC DNA]</scope>
    <source>
        <strain evidence="6">cv. E1</strain>
        <tissue evidence="5">Leaf</tissue>
    </source>
</reference>
<evidence type="ECO:0000256" key="1">
    <source>
        <dbReference type="ARBA" id="ARBA00007148"/>
    </source>
</evidence>
<accession>A0A9D3VXA4</accession>
<dbReference type="OrthoDB" id="116883at2759"/>
<dbReference type="GO" id="GO:0005829">
    <property type="term" value="C:cytosol"/>
    <property type="evidence" value="ECO:0007669"/>
    <property type="project" value="TreeGrafter"/>
</dbReference>
<dbReference type="SUPFAM" id="SSF110004">
    <property type="entry name" value="Glycolipid transfer protein, GLTP"/>
    <property type="match status" value="1"/>
</dbReference>
<evidence type="ECO:0000313" key="6">
    <source>
        <dbReference type="Proteomes" id="UP000828251"/>
    </source>
</evidence>
<name>A0A9D3VXA4_9ROSI</name>
<evidence type="ECO:0000256" key="2">
    <source>
        <dbReference type="ARBA" id="ARBA00022448"/>
    </source>
</evidence>
<dbReference type="GO" id="GO:1902387">
    <property type="term" value="F:ceramide 1-phosphate binding"/>
    <property type="evidence" value="ECO:0007669"/>
    <property type="project" value="TreeGrafter"/>
</dbReference>
<dbReference type="PANTHER" id="PTHR10219:SF28">
    <property type="entry name" value="ACD11 HOMOLOG PROTEIN"/>
    <property type="match status" value="1"/>
</dbReference>
<gene>
    <name evidence="5" type="ORF">J1N35_014585</name>
</gene>
<dbReference type="AlphaFoldDB" id="A0A9D3VXA4"/>
<dbReference type="EMBL" id="JAIQCV010000005">
    <property type="protein sequence ID" value="KAH1097664.1"/>
    <property type="molecule type" value="Genomic_DNA"/>
</dbReference>
<keyword evidence="2" id="KW-0813">Transport</keyword>
<sequence>MDEGADNGFNHSQTKMSVTTKTPLSAIAKAFEELSGFLGSQTKDQELRLDNFCEACSLVSVLFSCLGLAFKFAEMEYVAKVHCLYIARNWNQVHDLVEASKTYATLENILDRDVANDTVKKPGSHSRNLRRVRQGLDLIRALFEEFLSTDDYYLKDAASTAYSQVCAPYHTWAVRTAVSAGMYTLPTREELLQKLNETDHTAEKKMRRYIEASRPVIAYIDKLYSSRKIALDW</sequence>
<organism evidence="5 6">
    <name type="scientific">Gossypium stocksii</name>
    <dbReference type="NCBI Taxonomy" id="47602"/>
    <lineage>
        <taxon>Eukaryota</taxon>
        <taxon>Viridiplantae</taxon>
        <taxon>Streptophyta</taxon>
        <taxon>Embryophyta</taxon>
        <taxon>Tracheophyta</taxon>
        <taxon>Spermatophyta</taxon>
        <taxon>Magnoliopsida</taxon>
        <taxon>eudicotyledons</taxon>
        <taxon>Gunneridae</taxon>
        <taxon>Pentapetalae</taxon>
        <taxon>rosids</taxon>
        <taxon>malvids</taxon>
        <taxon>Malvales</taxon>
        <taxon>Malvaceae</taxon>
        <taxon>Malvoideae</taxon>
        <taxon>Gossypium</taxon>
    </lineage>
</organism>
<dbReference type="GO" id="GO:1902388">
    <property type="term" value="F:ceramide 1-phosphate transfer activity"/>
    <property type="evidence" value="ECO:0007669"/>
    <property type="project" value="TreeGrafter"/>
</dbReference>
<proteinExistence type="inferred from homology"/>
<dbReference type="Pfam" id="PF08718">
    <property type="entry name" value="GLTP"/>
    <property type="match status" value="1"/>
</dbReference>
<dbReference type="InterPro" id="IPR036497">
    <property type="entry name" value="GLTP_sf"/>
</dbReference>
<dbReference type="FunFam" id="1.10.3520.10:FF:000005">
    <property type="entry name" value="Accelerated cell death 11"/>
    <property type="match status" value="1"/>
</dbReference>
<dbReference type="Gene3D" id="1.10.3520.10">
    <property type="entry name" value="Glycolipid transfer protein"/>
    <property type="match status" value="1"/>
</dbReference>
<evidence type="ECO:0000256" key="3">
    <source>
        <dbReference type="ARBA" id="ARBA00023055"/>
    </source>
</evidence>
<keyword evidence="3" id="KW-0445">Lipid transport</keyword>